<sequence length="186" mass="20759">MKKFLLILGIAGVLFAGGSAKADTNRVLEKIVLYPANLVLDALDTFTLNIGFGPVLEARLQATAAIWGGGRVGMSWKMYKAYNRQYGFGTEDGWYWEFVSVGEENLGVLESTSLVNKYTEIRTGFPEPFNPVYRNGNRDYWAIGGSLGGLVIGDLYIHPIDIADFVTGIFFYDLKGDDLIFDDFRW</sequence>
<dbReference type="Proteomes" id="UP000435649">
    <property type="component" value="Unassembled WGS sequence"/>
</dbReference>
<reference evidence="2 3" key="1">
    <citation type="submission" date="2019-08" db="EMBL/GenBank/DDBJ databases">
        <title>In-depth cultivation of the pig gut microbiome towards novel bacterial diversity and tailored functional studies.</title>
        <authorList>
            <person name="Wylensek D."/>
            <person name="Hitch T.C.A."/>
            <person name="Clavel T."/>
        </authorList>
    </citation>
    <scope>NUCLEOTIDE SEQUENCE [LARGE SCALE GENOMIC DNA]</scope>
    <source>
        <strain evidence="2 3">BBE-744-WT-12</strain>
    </source>
</reference>
<gene>
    <name evidence="2" type="ORF">FYJ85_04080</name>
</gene>
<evidence type="ECO:0008006" key="4">
    <source>
        <dbReference type="Google" id="ProtNLM"/>
    </source>
</evidence>
<feature type="chain" id="PRO_5032446415" description="DUF3575 domain-containing protein" evidence="1">
    <location>
        <begin position="23"/>
        <end position="186"/>
    </location>
</feature>
<dbReference type="AlphaFoldDB" id="A0A844FZR8"/>
<dbReference type="EMBL" id="VUNS01000003">
    <property type="protein sequence ID" value="MST96224.1"/>
    <property type="molecule type" value="Genomic_DNA"/>
</dbReference>
<evidence type="ECO:0000256" key="1">
    <source>
        <dbReference type="SAM" id="SignalP"/>
    </source>
</evidence>
<keyword evidence="1" id="KW-0732">Signal</keyword>
<accession>A0A844FZR8</accession>
<feature type="signal peptide" evidence="1">
    <location>
        <begin position="1"/>
        <end position="22"/>
    </location>
</feature>
<evidence type="ECO:0000313" key="2">
    <source>
        <dbReference type="EMBL" id="MST96224.1"/>
    </source>
</evidence>
<name>A0A844FZR8_9BACT</name>
<organism evidence="2 3">
    <name type="scientific">Victivallis lenta</name>
    <dbReference type="NCBI Taxonomy" id="2606640"/>
    <lineage>
        <taxon>Bacteria</taxon>
        <taxon>Pseudomonadati</taxon>
        <taxon>Lentisphaerota</taxon>
        <taxon>Lentisphaeria</taxon>
        <taxon>Victivallales</taxon>
        <taxon>Victivallaceae</taxon>
        <taxon>Victivallis</taxon>
    </lineage>
</organism>
<evidence type="ECO:0000313" key="3">
    <source>
        <dbReference type="Proteomes" id="UP000435649"/>
    </source>
</evidence>
<keyword evidence="3" id="KW-1185">Reference proteome</keyword>
<dbReference type="RefSeq" id="WP_106053970.1">
    <property type="nucleotide sequence ID" value="NZ_CALXOB010000016.1"/>
</dbReference>
<comment type="caution">
    <text evidence="2">The sequence shown here is derived from an EMBL/GenBank/DDBJ whole genome shotgun (WGS) entry which is preliminary data.</text>
</comment>
<proteinExistence type="predicted"/>
<protein>
    <recommendedName>
        <fullName evidence="4">DUF3575 domain-containing protein</fullName>
    </recommendedName>
</protein>